<dbReference type="KEGG" id="min:Minf_0575"/>
<evidence type="ECO:0000256" key="2">
    <source>
        <dbReference type="PIRSR" id="PIRSR617939-1"/>
    </source>
</evidence>
<accession>B3DZX2</accession>
<evidence type="ECO:0000256" key="1">
    <source>
        <dbReference type="ARBA" id="ARBA00023239"/>
    </source>
</evidence>
<dbReference type="AlphaFoldDB" id="B3DZX2"/>
<evidence type="ECO:0000259" key="4">
    <source>
        <dbReference type="Pfam" id="PF06094"/>
    </source>
</evidence>
<evidence type="ECO:0000313" key="5">
    <source>
        <dbReference type="EMBL" id="ACD82633.1"/>
    </source>
</evidence>
<dbReference type="GO" id="GO:0003839">
    <property type="term" value="F:gamma-glutamylcyclotransferase activity"/>
    <property type="evidence" value="ECO:0007669"/>
    <property type="project" value="InterPro"/>
</dbReference>
<evidence type="ECO:0000256" key="3">
    <source>
        <dbReference type="PIRSR" id="PIRSR617939-2"/>
    </source>
</evidence>
<dbReference type="PANTHER" id="PTHR12935">
    <property type="entry name" value="GAMMA-GLUTAMYLCYCLOTRANSFERASE"/>
    <property type="match status" value="1"/>
</dbReference>
<dbReference type="Gene3D" id="3.10.490.10">
    <property type="entry name" value="Gamma-glutamyl cyclotransferase-like"/>
    <property type="match status" value="1"/>
</dbReference>
<dbReference type="OrthoDB" id="158990at2"/>
<dbReference type="PANTHER" id="PTHR12935:SF0">
    <property type="entry name" value="GAMMA-GLUTAMYLCYCLOTRANSFERASE"/>
    <property type="match status" value="1"/>
</dbReference>
<proteinExistence type="predicted"/>
<dbReference type="STRING" id="481448.Minf_0575"/>
<dbReference type="SUPFAM" id="SSF110857">
    <property type="entry name" value="Gamma-glutamyl cyclotransferase-like"/>
    <property type="match status" value="1"/>
</dbReference>
<organism evidence="5 6">
    <name type="scientific">Methylacidiphilum infernorum (isolate V4)</name>
    <name type="common">Methylokorus infernorum (strain V4)</name>
    <dbReference type="NCBI Taxonomy" id="481448"/>
    <lineage>
        <taxon>Bacteria</taxon>
        <taxon>Pseudomonadati</taxon>
        <taxon>Verrucomicrobiota</taxon>
        <taxon>Methylacidiphilae</taxon>
        <taxon>Methylacidiphilales</taxon>
        <taxon>Methylacidiphilaceae</taxon>
        <taxon>Methylacidiphilum (ex Ratnadevi et al. 2023)</taxon>
    </lineage>
</organism>
<dbReference type="Proteomes" id="UP000009149">
    <property type="component" value="Chromosome"/>
</dbReference>
<dbReference type="InterPro" id="IPR017939">
    <property type="entry name" value="G-Glutamylcylcotransferase"/>
</dbReference>
<keyword evidence="1" id="KW-0456">Lyase</keyword>
<name>B3DZX2_METI4</name>
<reference evidence="5 6" key="1">
    <citation type="journal article" date="2008" name="Biol. Direct">
        <title>Complete genome sequence of the extremely acidophilic methanotroph isolate V4, Methylacidiphilum infernorum, a representative of the bacterial phylum Verrucomicrobia.</title>
        <authorList>
            <person name="Hou S."/>
            <person name="Makarova K.S."/>
            <person name="Saw J.H."/>
            <person name="Senin P."/>
            <person name="Ly B.V."/>
            <person name="Zhou Z."/>
            <person name="Ren Y."/>
            <person name="Wang J."/>
            <person name="Galperin M.Y."/>
            <person name="Omelchenko M.V."/>
            <person name="Wolf Y.I."/>
            <person name="Yutin N."/>
            <person name="Koonin E.V."/>
            <person name="Stott M.B."/>
            <person name="Mountain B.W."/>
            <person name="Crowe M.A."/>
            <person name="Smirnova A.V."/>
            <person name="Dunfield P.F."/>
            <person name="Feng L."/>
            <person name="Wang L."/>
            <person name="Alam M."/>
        </authorList>
    </citation>
    <scope>NUCLEOTIDE SEQUENCE [LARGE SCALE GENOMIC DNA]</scope>
    <source>
        <strain evidence="6">Isolate V4</strain>
    </source>
</reference>
<dbReference type="InterPro" id="IPR036568">
    <property type="entry name" value="GGCT-like_sf"/>
</dbReference>
<dbReference type="HOGENOM" id="CLU_048475_2_2_0"/>
<protein>
    <recommendedName>
        <fullName evidence="4">Gamma-glutamylcyclotransferase AIG2-like domain-containing protein</fullName>
    </recommendedName>
</protein>
<sequence>MLYFAYGSNMDWNLMRRKCPSTRFFCRALLDRYKLVVARQSSLWKCGVFGVIPEEKSQVWGVIYEISPFELGKLDVSEEYDPLNPTPSCQRKECLVYKEGDNNYPLTVFSYFPEVSPNPPPLSIEYINKVISGAHYWHLPKNYIASLNRLLPQCPPPSREQKG</sequence>
<dbReference type="InterPro" id="IPR009288">
    <property type="entry name" value="AIG2-like_dom"/>
</dbReference>
<gene>
    <name evidence="5" type="ordered locus">Minf_0575</name>
</gene>
<dbReference type="RefSeq" id="WP_012462915.1">
    <property type="nucleotide sequence ID" value="NC_010794.1"/>
</dbReference>
<feature type="active site" description="Proton acceptor" evidence="2">
    <location>
        <position position="78"/>
    </location>
</feature>
<dbReference type="CDD" id="cd06661">
    <property type="entry name" value="GGCT_like"/>
    <property type="match status" value="1"/>
</dbReference>
<evidence type="ECO:0000313" key="6">
    <source>
        <dbReference type="Proteomes" id="UP000009149"/>
    </source>
</evidence>
<dbReference type="EMBL" id="CP000975">
    <property type="protein sequence ID" value="ACD82633.1"/>
    <property type="molecule type" value="Genomic_DNA"/>
</dbReference>
<dbReference type="eggNOG" id="COG2105">
    <property type="taxonomic scope" value="Bacteria"/>
</dbReference>
<dbReference type="InterPro" id="IPR013024">
    <property type="entry name" value="GGCT-like"/>
</dbReference>
<feature type="domain" description="Gamma-glutamylcyclotransferase AIG2-like" evidence="4">
    <location>
        <begin position="3"/>
        <end position="113"/>
    </location>
</feature>
<feature type="binding site" evidence="3">
    <location>
        <position position="126"/>
    </location>
    <ligand>
        <name>substrate</name>
    </ligand>
</feature>
<feature type="binding site" evidence="3">
    <location>
        <begin position="3"/>
        <end position="8"/>
    </location>
    <ligand>
        <name>substrate</name>
    </ligand>
</feature>
<dbReference type="Pfam" id="PF06094">
    <property type="entry name" value="GGACT"/>
    <property type="match status" value="1"/>
</dbReference>